<gene>
    <name evidence="3" type="ORF">EXN66_Car013722</name>
</gene>
<keyword evidence="1" id="KW-0472">Membrane</keyword>
<evidence type="ECO:0000256" key="1">
    <source>
        <dbReference type="SAM" id="Phobius"/>
    </source>
</evidence>
<dbReference type="EMBL" id="CM015724">
    <property type="protein sequence ID" value="KAF3698041.1"/>
    <property type="molecule type" value="Genomic_DNA"/>
</dbReference>
<feature type="transmembrane region" description="Helical" evidence="1">
    <location>
        <begin position="158"/>
        <end position="180"/>
    </location>
</feature>
<evidence type="ECO:0000313" key="4">
    <source>
        <dbReference type="Proteomes" id="UP000503349"/>
    </source>
</evidence>
<accession>A0A6G1Q5Z9</accession>
<dbReference type="AlphaFoldDB" id="A0A6G1Q5Z9"/>
<keyword evidence="4" id="KW-1185">Reference proteome</keyword>
<dbReference type="SUPFAM" id="SSF48726">
    <property type="entry name" value="Immunoglobulin"/>
    <property type="match status" value="1"/>
</dbReference>
<evidence type="ECO:0000313" key="3">
    <source>
        <dbReference type="EMBL" id="KAF3698041.1"/>
    </source>
</evidence>
<reference evidence="3 4" key="1">
    <citation type="submission" date="2019-02" db="EMBL/GenBank/DDBJ databases">
        <title>Opniocepnalus argus genome.</title>
        <authorList>
            <person name="Zhou C."/>
            <person name="Xiao S."/>
        </authorList>
    </citation>
    <scope>NUCLEOTIDE SEQUENCE [LARGE SCALE GENOMIC DNA]</scope>
    <source>
        <strain evidence="3">OARG1902GOOAL</strain>
        <tissue evidence="3">Muscle</tissue>
    </source>
</reference>
<sequence>MTGRAAAAGLVLMATVRLLCPAAGQTPFTLSVSQDVHQGEQHSNITLTWIFPVSAVRSTDSLIVDIMDVKHMRRIYNYNSETETELYPHELYRGRVLCDPQLFMKGRIECVFTDLRLNDTGTYQCVVMFDRYRSYKTCDLNVIETPDPPLQKNSKPAGRGRICLFAAFGLLLSALVTICYNKWCQRRHVLSVFLTQESEQVETSGV</sequence>
<keyword evidence="2" id="KW-0732">Signal</keyword>
<dbReference type="InterPro" id="IPR013783">
    <property type="entry name" value="Ig-like_fold"/>
</dbReference>
<reference evidence="4" key="2">
    <citation type="submission" date="2019-02" db="EMBL/GenBank/DDBJ databases">
        <title>Opniocepnalus argus Var Kimnra genome.</title>
        <authorList>
            <person name="Zhou C."/>
            <person name="Xiao S."/>
        </authorList>
    </citation>
    <scope>NUCLEOTIDE SEQUENCE [LARGE SCALE GENOMIC DNA]</scope>
</reference>
<keyword evidence="1" id="KW-0812">Transmembrane</keyword>
<dbReference type="Gene3D" id="2.60.40.10">
    <property type="entry name" value="Immunoglobulins"/>
    <property type="match status" value="1"/>
</dbReference>
<feature type="chain" id="PRO_5026272758" evidence="2">
    <location>
        <begin position="25"/>
        <end position="206"/>
    </location>
</feature>
<name>A0A6G1Q5Z9_CHAAH</name>
<evidence type="ECO:0000256" key="2">
    <source>
        <dbReference type="SAM" id="SignalP"/>
    </source>
</evidence>
<proteinExistence type="predicted"/>
<organism evidence="3 4">
    <name type="scientific">Channa argus</name>
    <name type="common">Northern snakehead</name>
    <name type="synonym">Ophicephalus argus</name>
    <dbReference type="NCBI Taxonomy" id="215402"/>
    <lineage>
        <taxon>Eukaryota</taxon>
        <taxon>Metazoa</taxon>
        <taxon>Chordata</taxon>
        <taxon>Craniata</taxon>
        <taxon>Vertebrata</taxon>
        <taxon>Euteleostomi</taxon>
        <taxon>Actinopterygii</taxon>
        <taxon>Neopterygii</taxon>
        <taxon>Teleostei</taxon>
        <taxon>Neoteleostei</taxon>
        <taxon>Acanthomorphata</taxon>
        <taxon>Anabantaria</taxon>
        <taxon>Anabantiformes</taxon>
        <taxon>Channoidei</taxon>
        <taxon>Channidae</taxon>
        <taxon>Channa</taxon>
    </lineage>
</organism>
<keyword evidence="1" id="KW-1133">Transmembrane helix</keyword>
<protein>
    <submittedName>
        <fullName evidence="3">Programmed cell death 1 ligand 1</fullName>
    </submittedName>
</protein>
<dbReference type="Proteomes" id="UP000503349">
    <property type="component" value="Chromosome 13"/>
</dbReference>
<feature type="signal peptide" evidence="2">
    <location>
        <begin position="1"/>
        <end position="24"/>
    </location>
</feature>
<dbReference type="InterPro" id="IPR036179">
    <property type="entry name" value="Ig-like_dom_sf"/>
</dbReference>